<organism evidence="5 6">
    <name type="scientific">Marimonas arenosa</name>
    <dbReference type="NCBI Taxonomy" id="1795305"/>
    <lineage>
        <taxon>Bacteria</taxon>
        <taxon>Pseudomonadati</taxon>
        <taxon>Pseudomonadota</taxon>
        <taxon>Alphaproteobacteria</taxon>
        <taxon>Rhodobacterales</taxon>
        <taxon>Paracoccaceae</taxon>
        <taxon>Marimonas</taxon>
    </lineage>
</organism>
<dbReference type="Gene3D" id="3.40.50.300">
    <property type="entry name" value="P-loop containing nucleotide triphosphate hydrolases"/>
    <property type="match status" value="1"/>
</dbReference>
<reference evidence="5" key="1">
    <citation type="submission" date="2022-07" db="EMBL/GenBank/DDBJ databases">
        <authorList>
            <person name="Otstavnykh N."/>
            <person name="Isaeva M."/>
            <person name="Bystritskaya E."/>
        </authorList>
    </citation>
    <scope>NUCLEOTIDE SEQUENCE</scope>
    <source>
        <strain evidence="5">KCTC 52189</strain>
    </source>
</reference>
<evidence type="ECO:0000313" key="6">
    <source>
        <dbReference type="Proteomes" id="UP001226762"/>
    </source>
</evidence>
<evidence type="ECO:0000256" key="3">
    <source>
        <dbReference type="ARBA" id="ARBA00022840"/>
    </source>
</evidence>
<comment type="caution">
    <text evidence="5">The sequence shown here is derived from an EMBL/GenBank/DDBJ whole genome shotgun (WGS) entry which is preliminary data.</text>
</comment>
<keyword evidence="2" id="KW-0547">Nucleotide-binding</keyword>
<dbReference type="SMART" id="SM00382">
    <property type="entry name" value="AAA"/>
    <property type="match status" value="1"/>
</dbReference>
<accession>A0AAE3WBF7</accession>
<dbReference type="PANTHER" id="PTHR42781:SF9">
    <property type="entry name" value="AMINO ACID ABC TRANSPORTER, ATP-BINDING PROTEIN-RELATED"/>
    <property type="match status" value="1"/>
</dbReference>
<gene>
    <name evidence="5" type="ORF">NO357_05705</name>
</gene>
<dbReference type="RefSeq" id="WP_306734639.1">
    <property type="nucleotide sequence ID" value="NZ_JANHAX010000001.1"/>
</dbReference>
<dbReference type="InterPro" id="IPR050093">
    <property type="entry name" value="ABC_SmlMolc_Importer"/>
</dbReference>
<dbReference type="InterPro" id="IPR027417">
    <property type="entry name" value="P-loop_NTPase"/>
</dbReference>
<evidence type="ECO:0000313" key="5">
    <source>
        <dbReference type="EMBL" id="MDQ2089393.1"/>
    </source>
</evidence>
<dbReference type="AlphaFoldDB" id="A0AAE3WBF7"/>
<dbReference type="EMBL" id="JANHAX010000001">
    <property type="protein sequence ID" value="MDQ2089393.1"/>
    <property type="molecule type" value="Genomic_DNA"/>
</dbReference>
<dbReference type="SUPFAM" id="SSF52540">
    <property type="entry name" value="P-loop containing nucleoside triphosphate hydrolases"/>
    <property type="match status" value="1"/>
</dbReference>
<name>A0AAE3WBF7_9RHOB</name>
<dbReference type="PROSITE" id="PS50893">
    <property type="entry name" value="ABC_TRANSPORTER_2"/>
    <property type="match status" value="1"/>
</dbReference>
<proteinExistence type="predicted"/>
<keyword evidence="3 5" id="KW-0067">ATP-binding</keyword>
<protein>
    <submittedName>
        <fullName evidence="5">ATP-binding cassette domain-containing protein</fullName>
    </submittedName>
</protein>
<dbReference type="PROSITE" id="PS00211">
    <property type="entry name" value="ABC_TRANSPORTER_1"/>
    <property type="match status" value="1"/>
</dbReference>
<dbReference type="GO" id="GO:0005524">
    <property type="term" value="F:ATP binding"/>
    <property type="evidence" value="ECO:0007669"/>
    <property type="project" value="UniProtKB-KW"/>
</dbReference>
<dbReference type="InterPro" id="IPR003593">
    <property type="entry name" value="AAA+_ATPase"/>
</dbReference>
<dbReference type="InterPro" id="IPR017871">
    <property type="entry name" value="ABC_transporter-like_CS"/>
</dbReference>
<dbReference type="Proteomes" id="UP001226762">
    <property type="component" value="Unassembled WGS sequence"/>
</dbReference>
<evidence type="ECO:0000259" key="4">
    <source>
        <dbReference type="PROSITE" id="PS50893"/>
    </source>
</evidence>
<dbReference type="InterPro" id="IPR003439">
    <property type="entry name" value="ABC_transporter-like_ATP-bd"/>
</dbReference>
<feature type="domain" description="ABC transporter" evidence="4">
    <location>
        <begin position="21"/>
        <end position="247"/>
    </location>
</feature>
<keyword evidence="1" id="KW-0813">Transport</keyword>
<dbReference type="PANTHER" id="PTHR42781">
    <property type="entry name" value="SPERMIDINE/PUTRESCINE IMPORT ATP-BINDING PROTEIN POTA"/>
    <property type="match status" value="1"/>
</dbReference>
<reference evidence="5" key="2">
    <citation type="submission" date="2023-02" db="EMBL/GenBank/DDBJ databases">
        <title>'Rhodoalgimonas zhirmunskyi' gen. nov., isolated from a red alga.</title>
        <authorList>
            <person name="Nedashkovskaya O.I."/>
            <person name="Otstavnykh N.Y."/>
            <person name="Bystritskaya E.P."/>
            <person name="Balabanova L.A."/>
            <person name="Isaeva M.P."/>
        </authorList>
    </citation>
    <scope>NUCLEOTIDE SEQUENCE</scope>
    <source>
        <strain evidence="5">KCTC 52189</strain>
    </source>
</reference>
<dbReference type="GO" id="GO:0016887">
    <property type="term" value="F:ATP hydrolysis activity"/>
    <property type="evidence" value="ECO:0007669"/>
    <property type="project" value="InterPro"/>
</dbReference>
<evidence type="ECO:0000256" key="2">
    <source>
        <dbReference type="ARBA" id="ARBA00022741"/>
    </source>
</evidence>
<sequence>MFEAQTNTTSTDAARVPTPLLQTRSLGFEAGGQRLIDTVDVDIRTGRRTVIMGANGAGKSLLLRLLHGLIRPSAGQVLWQGRPLDRAGRYAQAMVFQRPVLLRRSVLANLSFALSARGIRGRERKRRIEIAMHQARLTALAYRPARVLSGGEQQRLAIARALACGPEILFLDEPTASLDPASIHAVEELIAQAHANGVTIVLVTHDLGQARRLGDDLIFLHGGRVVETGPAATVLDNPKSGPAKAWTEGRLFFESDPWNRSQRLGDRS</sequence>
<keyword evidence="6" id="KW-1185">Reference proteome</keyword>
<dbReference type="Pfam" id="PF00005">
    <property type="entry name" value="ABC_tran"/>
    <property type="match status" value="1"/>
</dbReference>
<evidence type="ECO:0000256" key="1">
    <source>
        <dbReference type="ARBA" id="ARBA00022448"/>
    </source>
</evidence>